<organism evidence="3 4">
    <name type="scientific">Capsicum annuum</name>
    <name type="common">Capsicum pepper</name>
    <dbReference type="NCBI Taxonomy" id="4072"/>
    <lineage>
        <taxon>Eukaryota</taxon>
        <taxon>Viridiplantae</taxon>
        <taxon>Streptophyta</taxon>
        <taxon>Embryophyta</taxon>
        <taxon>Tracheophyta</taxon>
        <taxon>Spermatophyta</taxon>
        <taxon>Magnoliopsida</taxon>
        <taxon>eudicotyledons</taxon>
        <taxon>Gunneridae</taxon>
        <taxon>Pentapetalae</taxon>
        <taxon>asterids</taxon>
        <taxon>lamiids</taxon>
        <taxon>Solanales</taxon>
        <taxon>Solanaceae</taxon>
        <taxon>Solanoideae</taxon>
        <taxon>Capsiceae</taxon>
        <taxon>Capsicum</taxon>
    </lineage>
</organism>
<evidence type="ECO:0000313" key="3">
    <source>
        <dbReference type="EMBL" id="PHT87229.1"/>
    </source>
</evidence>
<reference evidence="3 4" key="2">
    <citation type="journal article" date="2017" name="Genome Biol.">
        <title>New reference genome sequences of hot pepper reveal the massive evolution of plant disease-resistance genes by retroduplication.</title>
        <authorList>
            <person name="Kim S."/>
            <person name="Park J."/>
            <person name="Yeom S.I."/>
            <person name="Kim Y.M."/>
            <person name="Seo E."/>
            <person name="Kim K.T."/>
            <person name="Kim M.S."/>
            <person name="Lee J.M."/>
            <person name="Cheong K."/>
            <person name="Shin H.S."/>
            <person name="Kim S.B."/>
            <person name="Han K."/>
            <person name="Lee J."/>
            <person name="Park M."/>
            <person name="Lee H.A."/>
            <person name="Lee H.Y."/>
            <person name="Lee Y."/>
            <person name="Oh S."/>
            <person name="Lee J.H."/>
            <person name="Choi E."/>
            <person name="Choi E."/>
            <person name="Lee S.E."/>
            <person name="Jeon J."/>
            <person name="Kim H."/>
            <person name="Choi G."/>
            <person name="Song H."/>
            <person name="Lee J."/>
            <person name="Lee S.C."/>
            <person name="Kwon J.K."/>
            <person name="Lee H.Y."/>
            <person name="Koo N."/>
            <person name="Hong Y."/>
            <person name="Kim R.W."/>
            <person name="Kang W.H."/>
            <person name="Huh J.H."/>
            <person name="Kang B.C."/>
            <person name="Yang T.J."/>
            <person name="Lee Y.H."/>
            <person name="Bennetzen J.L."/>
            <person name="Choi D."/>
        </authorList>
    </citation>
    <scope>NUCLEOTIDE SEQUENCE [LARGE SCALE GENOMIC DNA]</scope>
    <source>
        <strain evidence="4">cv. CM334</strain>
    </source>
</reference>
<accession>A0A2G2ZZ31</accession>
<dbReference type="AlphaFoldDB" id="A0A2G2ZZ31"/>
<keyword evidence="4" id="KW-1185">Reference proteome</keyword>
<evidence type="ECO:0000256" key="2">
    <source>
        <dbReference type="SAM" id="MobiDB-lite"/>
    </source>
</evidence>
<feature type="coiled-coil region" evidence="1">
    <location>
        <begin position="80"/>
        <end position="107"/>
    </location>
</feature>
<proteinExistence type="predicted"/>
<dbReference type="Proteomes" id="UP000222542">
    <property type="component" value="Unassembled WGS sequence"/>
</dbReference>
<comment type="caution">
    <text evidence="3">The sequence shown here is derived from an EMBL/GenBank/DDBJ whole genome shotgun (WGS) entry which is preliminary data.</text>
</comment>
<evidence type="ECO:0000313" key="4">
    <source>
        <dbReference type="Proteomes" id="UP000222542"/>
    </source>
</evidence>
<dbReference type="EMBL" id="AYRZ02000003">
    <property type="protein sequence ID" value="PHT87229.1"/>
    <property type="molecule type" value="Genomic_DNA"/>
</dbReference>
<sequence length="113" mass="13037">MDQDSPPYISKNKKPNFELVPTNHVDSCDSQDLQFSQEQNKRIWLDADGGQSRYEYAYGLPQQTFHEFHSGPESLGSSQDDELREMILALKKQIAELSNEAKALHARERQRDI</sequence>
<evidence type="ECO:0000256" key="1">
    <source>
        <dbReference type="SAM" id="Coils"/>
    </source>
</evidence>
<feature type="region of interest" description="Disordered" evidence="2">
    <location>
        <begin position="1"/>
        <end position="24"/>
    </location>
</feature>
<gene>
    <name evidence="3" type="ORF">T459_09335</name>
</gene>
<reference evidence="3 4" key="1">
    <citation type="journal article" date="2014" name="Nat. Genet.">
        <title>Genome sequence of the hot pepper provides insights into the evolution of pungency in Capsicum species.</title>
        <authorList>
            <person name="Kim S."/>
            <person name="Park M."/>
            <person name="Yeom S.I."/>
            <person name="Kim Y.M."/>
            <person name="Lee J.M."/>
            <person name="Lee H.A."/>
            <person name="Seo E."/>
            <person name="Choi J."/>
            <person name="Cheong K."/>
            <person name="Kim K.T."/>
            <person name="Jung K."/>
            <person name="Lee G.W."/>
            <person name="Oh S.K."/>
            <person name="Bae C."/>
            <person name="Kim S.B."/>
            <person name="Lee H.Y."/>
            <person name="Kim S.Y."/>
            <person name="Kim M.S."/>
            <person name="Kang B.C."/>
            <person name="Jo Y.D."/>
            <person name="Yang H.B."/>
            <person name="Jeong H.J."/>
            <person name="Kang W.H."/>
            <person name="Kwon J.K."/>
            <person name="Shin C."/>
            <person name="Lim J.Y."/>
            <person name="Park J.H."/>
            <person name="Huh J.H."/>
            <person name="Kim J.S."/>
            <person name="Kim B.D."/>
            <person name="Cohen O."/>
            <person name="Paran I."/>
            <person name="Suh M.C."/>
            <person name="Lee S.B."/>
            <person name="Kim Y.K."/>
            <person name="Shin Y."/>
            <person name="Noh S.J."/>
            <person name="Park J."/>
            <person name="Seo Y.S."/>
            <person name="Kwon S.Y."/>
            <person name="Kim H.A."/>
            <person name="Park J.M."/>
            <person name="Kim H.J."/>
            <person name="Choi S.B."/>
            <person name="Bosland P.W."/>
            <person name="Reeves G."/>
            <person name="Jo S.H."/>
            <person name="Lee B.W."/>
            <person name="Cho H.T."/>
            <person name="Choi H.S."/>
            <person name="Lee M.S."/>
            <person name="Yu Y."/>
            <person name="Do Choi Y."/>
            <person name="Park B.S."/>
            <person name="van Deynze A."/>
            <person name="Ashrafi H."/>
            <person name="Hill T."/>
            <person name="Kim W.T."/>
            <person name="Pai H.S."/>
            <person name="Ahn H.K."/>
            <person name="Yeam I."/>
            <person name="Giovannoni J.J."/>
            <person name="Rose J.K."/>
            <person name="Sorensen I."/>
            <person name="Lee S.J."/>
            <person name="Kim R.W."/>
            <person name="Choi I.Y."/>
            <person name="Choi B.S."/>
            <person name="Lim J.S."/>
            <person name="Lee Y.H."/>
            <person name="Choi D."/>
        </authorList>
    </citation>
    <scope>NUCLEOTIDE SEQUENCE [LARGE SCALE GENOMIC DNA]</scope>
    <source>
        <strain evidence="4">cv. CM334</strain>
    </source>
</reference>
<name>A0A2G2ZZ31_CAPAN</name>
<dbReference type="Gramene" id="PHT87229">
    <property type="protein sequence ID" value="PHT87229"/>
    <property type="gene ID" value="T459_09335"/>
</dbReference>
<keyword evidence="1" id="KW-0175">Coiled coil</keyword>
<protein>
    <submittedName>
        <fullName evidence="3">Uncharacterized protein</fullName>
    </submittedName>
</protein>